<protein>
    <submittedName>
        <fullName evidence="1">Uncharacterized protein</fullName>
    </submittedName>
</protein>
<keyword evidence="2" id="KW-1185">Reference proteome</keyword>
<name>A0ACB9JE03_9ASTR</name>
<comment type="caution">
    <text evidence="1">The sequence shown here is derived from an EMBL/GenBank/DDBJ whole genome shotgun (WGS) entry which is preliminary data.</text>
</comment>
<reference evidence="2" key="1">
    <citation type="journal article" date="2022" name="Mol. Ecol. Resour.">
        <title>The genomes of chicory, endive, great burdock and yacon provide insights into Asteraceae palaeo-polyploidization history and plant inulin production.</title>
        <authorList>
            <person name="Fan W."/>
            <person name="Wang S."/>
            <person name="Wang H."/>
            <person name="Wang A."/>
            <person name="Jiang F."/>
            <person name="Liu H."/>
            <person name="Zhao H."/>
            <person name="Xu D."/>
            <person name="Zhang Y."/>
        </authorList>
    </citation>
    <scope>NUCLEOTIDE SEQUENCE [LARGE SCALE GENOMIC DNA]</scope>
    <source>
        <strain evidence="2">cv. Yunnan</strain>
    </source>
</reference>
<proteinExistence type="predicted"/>
<evidence type="ECO:0000313" key="2">
    <source>
        <dbReference type="Proteomes" id="UP001056120"/>
    </source>
</evidence>
<organism evidence="1 2">
    <name type="scientific">Smallanthus sonchifolius</name>
    <dbReference type="NCBI Taxonomy" id="185202"/>
    <lineage>
        <taxon>Eukaryota</taxon>
        <taxon>Viridiplantae</taxon>
        <taxon>Streptophyta</taxon>
        <taxon>Embryophyta</taxon>
        <taxon>Tracheophyta</taxon>
        <taxon>Spermatophyta</taxon>
        <taxon>Magnoliopsida</taxon>
        <taxon>eudicotyledons</taxon>
        <taxon>Gunneridae</taxon>
        <taxon>Pentapetalae</taxon>
        <taxon>asterids</taxon>
        <taxon>campanulids</taxon>
        <taxon>Asterales</taxon>
        <taxon>Asteraceae</taxon>
        <taxon>Asteroideae</taxon>
        <taxon>Heliantheae alliance</taxon>
        <taxon>Millerieae</taxon>
        <taxon>Smallanthus</taxon>
    </lineage>
</organism>
<sequence length="179" mass="19969">MSNQQQNPSPAPTPDVSLKRTLSVEGGEGREKENQTKKPLENYVLVEDTLNDSDQEASGATAQITPEFVRGNRDKLRAKLAALDRADKLAEVRTKLVFDTTKKATDKNKQLEGPADAGVTRWGKQKEDNIYAPTEDAPSLLNQLLTMLTPHLTALRWRERTTQATNPTTARRGKEQRMT</sequence>
<reference evidence="1 2" key="2">
    <citation type="journal article" date="2022" name="Mol. Ecol. Resour.">
        <title>The genomes of chicory, endive, great burdock and yacon provide insights into Asteraceae paleo-polyploidization history and plant inulin production.</title>
        <authorList>
            <person name="Fan W."/>
            <person name="Wang S."/>
            <person name="Wang H."/>
            <person name="Wang A."/>
            <person name="Jiang F."/>
            <person name="Liu H."/>
            <person name="Zhao H."/>
            <person name="Xu D."/>
            <person name="Zhang Y."/>
        </authorList>
    </citation>
    <scope>NUCLEOTIDE SEQUENCE [LARGE SCALE GENOMIC DNA]</scope>
    <source>
        <strain evidence="2">cv. Yunnan</strain>
        <tissue evidence="1">Leaves</tissue>
    </source>
</reference>
<dbReference type="Proteomes" id="UP001056120">
    <property type="component" value="Linkage Group LG04"/>
</dbReference>
<accession>A0ACB9JE03</accession>
<gene>
    <name evidence="1" type="ORF">L1987_12314</name>
</gene>
<evidence type="ECO:0000313" key="1">
    <source>
        <dbReference type="EMBL" id="KAI3818505.1"/>
    </source>
</evidence>
<dbReference type="EMBL" id="CM042021">
    <property type="protein sequence ID" value="KAI3818505.1"/>
    <property type="molecule type" value="Genomic_DNA"/>
</dbReference>